<dbReference type="InterPro" id="IPR013098">
    <property type="entry name" value="Ig_I-set"/>
</dbReference>
<keyword evidence="13" id="KW-1185">Reference proteome</keyword>
<keyword evidence="6" id="KW-1133">Transmembrane helix</keyword>
<feature type="domain" description="Fibronectin type-III" evidence="11">
    <location>
        <begin position="358"/>
        <end position="466"/>
    </location>
</feature>
<organism evidence="12 13">
    <name type="scientific">Leptotrombidium deliense</name>
    <dbReference type="NCBI Taxonomy" id="299467"/>
    <lineage>
        <taxon>Eukaryota</taxon>
        <taxon>Metazoa</taxon>
        <taxon>Ecdysozoa</taxon>
        <taxon>Arthropoda</taxon>
        <taxon>Chelicerata</taxon>
        <taxon>Arachnida</taxon>
        <taxon>Acari</taxon>
        <taxon>Acariformes</taxon>
        <taxon>Trombidiformes</taxon>
        <taxon>Prostigmata</taxon>
        <taxon>Anystina</taxon>
        <taxon>Parasitengona</taxon>
        <taxon>Trombiculoidea</taxon>
        <taxon>Trombiculidae</taxon>
        <taxon>Leptotrombidium</taxon>
    </lineage>
</organism>
<dbReference type="InterPro" id="IPR003598">
    <property type="entry name" value="Ig_sub2"/>
</dbReference>
<dbReference type="InterPro" id="IPR007110">
    <property type="entry name" value="Ig-like_dom"/>
</dbReference>
<dbReference type="PROSITE" id="PS50853">
    <property type="entry name" value="FN3"/>
    <property type="match status" value="4"/>
</dbReference>
<dbReference type="CDD" id="cd00063">
    <property type="entry name" value="FN3"/>
    <property type="match status" value="4"/>
</dbReference>
<evidence type="ECO:0000256" key="6">
    <source>
        <dbReference type="ARBA" id="ARBA00022989"/>
    </source>
</evidence>
<dbReference type="SUPFAM" id="SSF48726">
    <property type="entry name" value="Immunoglobulin"/>
    <property type="match status" value="3"/>
</dbReference>
<reference evidence="12 13" key="1">
    <citation type="journal article" date="2018" name="Gigascience">
        <title>Genomes of trombidid mites reveal novel predicted allergens and laterally-transferred genes associated with secondary metabolism.</title>
        <authorList>
            <person name="Dong X."/>
            <person name="Chaisiri K."/>
            <person name="Xia D."/>
            <person name="Armstrong S.D."/>
            <person name="Fang Y."/>
            <person name="Donnelly M.J."/>
            <person name="Kadowaki T."/>
            <person name="McGarry J.W."/>
            <person name="Darby A.C."/>
            <person name="Makepeace B.L."/>
        </authorList>
    </citation>
    <scope>NUCLEOTIDE SEQUENCE [LARGE SCALE GENOMIC DNA]</scope>
    <source>
        <strain evidence="12">UoL-UT</strain>
    </source>
</reference>
<dbReference type="SMART" id="SM00408">
    <property type="entry name" value="IGc2"/>
    <property type="match status" value="3"/>
</dbReference>
<accession>A0A443SK61</accession>
<evidence type="ECO:0000256" key="3">
    <source>
        <dbReference type="ARBA" id="ARBA00022729"/>
    </source>
</evidence>
<evidence type="ECO:0000313" key="13">
    <source>
        <dbReference type="Proteomes" id="UP000288716"/>
    </source>
</evidence>
<evidence type="ECO:0000256" key="9">
    <source>
        <dbReference type="ARBA" id="ARBA00023319"/>
    </source>
</evidence>
<sequence length="790" mass="88232">MTSLTKEDSGVYKCMASNLNGDRSEGRIWMRVVASPVLSPFLFPSNLEEGMRTSVICSVISGDPPIHIKWFKDGHSLHTFDAPQTQRYQIAALNEFVSSLTIASVDRLYSGNFTCKASNTVAEMNYTAPLQVRSQPVWLLKPNSQSVISGMSVRFDCQADAYPQPVIRWKLIRFNANDAIIGSSGFFGFRDTLSSLASTVAPISILSSPRIHVLENGSLVIKSVQSLDQGTYFCEASNGIGKTIESSADLLVFEAPRVKALINSTVIRKGERTDIACQVVGSQPISIVWTRNENGEYRFASTDHYTVREDIKDGVKLSLLSIEFSTRKDSAVFSCVATNFYGRAKSTVSVIVEEPPDAPFDFRVLEIGSKKVIFSWTNGYNGNSQIIGYEVQYKLKTGTFECFDLSELKSWFEARKHFVTELSLGSNSLQIDGLRSMQQYKFRIRAKNEIGESVFSDEIELTTKMEAPTLTPQNVTCVAIGAKTMKISWVISNTADIQFVEGFSIGYKKIESHGSYVYNTMHTVLKITMDNGQQRFADHLQRRFEYTIEKLEKATKYSVVVQAFNSVGTGPYSEEVNAVTFSSDPPKAPLLKVESVTTKSAFIIWAINEEDESSIHGFHLNYRVDIEKHEKGLSDDSWESVRLPNYQRKHKLTNLKCGTRYVIAIKAFNEVGNGEESSEFKFITNGRAPIAPEKQAFIRSNITFVILMLNAWNDGNCAISHFQVRYKPRQQPDWITHSTYILPAQQNVVIRDLSPGTWHDLSVLVSNDAGETEASYLFATLTTTGATVAP</sequence>
<evidence type="ECO:0000256" key="1">
    <source>
        <dbReference type="ARBA" id="ARBA00004167"/>
    </source>
</evidence>
<evidence type="ECO:0000256" key="2">
    <source>
        <dbReference type="ARBA" id="ARBA00022692"/>
    </source>
</evidence>
<dbReference type="PANTHER" id="PTHR10075">
    <property type="entry name" value="BASIGIN RELATED"/>
    <property type="match status" value="1"/>
</dbReference>
<evidence type="ECO:0000256" key="7">
    <source>
        <dbReference type="ARBA" id="ARBA00023136"/>
    </source>
</evidence>
<dbReference type="FunFam" id="2.60.40.10:FF:000333">
    <property type="entry name" value="Down syndrome cell adhesion molecule"/>
    <property type="match status" value="1"/>
</dbReference>
<dbReference type="GO" id="GO:0007156">
    <property type="term" value="P:homophilic cell adhesion via plasma membrane adhesion molecules"/>
    <property type="evidence" value="ECO:0007669"/>
    <property type="project" value="TreeGrafter"/>
</dbReference>
<dbReference type="PANTHER" id="PTHR10075:SF100">
    <property type="entry name" value="FASCICLIN-2"/>
    <property type="match status" value="1"/>
</dbReference>
<evidence type="ECO:0000259" key="10">
    <source>
        <dbReference type="PROSITE" id="PS50835"/>
    </source>
</evidence>
<dbReference type="PROSITE" id="PS50835">
    <property type="entry name" value="IG_LIKE"/>
    <property type="match status" value="3"/>
</dbReference>
<keyword evidence="3" id="KW-0732">Signal</keyword>
<dbReference type="Proteomes" id="UP000288716">
    <property type="component" value="Unassembled WGS sequence"/>
</dbReference>
<feature type="domain" description="Ig-like" evidence="10">
    <location>
        <begin position="36"/>
        <end position="131"/>
    </location>
</feature>
<keyword evidence="5" id="KW-0130">Cell adhesion</keyword>
<dbReference type="VEuPathDB" id="VectorBase:LDEU004122"/>
<evidence type="ECO:0000256" key="4">
    <source>
        <dbReference type="ARBA" id="ARBA00022737"/>
    </source>
</evidence>
<keyword evidence="8" id="KW-1015">Disulfide bond</keyword>
<name>A0A443SK61_9ACAR</name>
<dbReference type="Pfam" id="PF25059">
    <property type="entry name" value="FN3_DSCAM-DSCAML_C"/>
    <property type="match status" value="1"/>
</dbReference>
<dbReference type="SUPFAM" id="SSF49265">
    <property type="entry name" value="Fibronectin type III"/>
    <property type="match status" value="2"/>
</dbReference>
<keyword evidence="2" id="KW-0812">Transmembrane</keyword>
<gene>
    <name evidence="12" type="ORF">B4U80_10114</name>
</gene>
<evidence type="ECO:0000256" key="8">
    <source>
        <dbReference type="ARBA" id="ARBA00023157"/>
    </source>
</evidence>
<comment type="subcellular location">
    <subcellularLocation>
        <location evidence="1">Membrane</location>
        <topology evidence="1">Single-pass membrane protein</topology>
    </subcellularLocation>
</comment>
<feature type="domain" description="Fibronectin type-III" evidence="11">
    <location>
        <begin position="585"/>
        <end position="687"/>
    </location>
</feature>
<dbReference type="SMART" id="SM00409">
    <property type="entry name" value="IG"/>
    <property type="match status" value="3"/>
</dbReference>
<dbReference type="InterPro" id="IPR003599">
    <property type="entry name" value="Ig_sub"/>
</dbReference>
<dbReference type="OrthoDB" id="5969272at2759"/>
<dbReference type="SMART" id="SM00060">
    <property type="entry name" value="FN3"/>
    <property type="match status" value="4"/>
</dbReference>
<keyword evidence="4" id="KW-0677">Repeat</keyword>
<dbReference type="GO" id="GO:0098632">
    <property type="term" value="F:cell-cell adhesion mediator activity"/>
    <property type="evidence" value="ECO:0007669"/>
    <property type="project" value="TreeGrafter"/>
</dbReference>
<comment type="caution">
    <text evidence="12">The sequence shown here is derived from an EMBL/GenBank/DDBJ whole genome shotgun (WGS) entry which is preliminary data.</text>
</comment>
<dbReference type="Gene3D" id="2.60.40.10">
    <property type="entry name" value="Immunoglobulins"/>
    <property type="match status" value="7"/>
</dbReference>
<evidence type="ECO:0000313" key="12">
    <source>
        <dbReference type="EMBL" id="RWS27917.1"/>
    </source>
</evidence>
<feature type="non-terminal residue" evidence="12">
    <location>
        <position position="790"/>
    </location>
</feature>
<proteinExistence type="predicted"/>
<dbReference type="InterPro" id="IPR056754">
    <property type="entry name" value="DSCAM/DSCAML_C"/>
</dbReference>
<dbReference type="InterPro" id="IPR036116">
    <property type="entry name" value="FN3_sf"/>
</dbReference>
<dbReference type="GO" id="GO:0070593">
    <property type="term" value="P:dendrite self-avoidance"/>
    <property type="evidence" value="ECO:0007669"/>
    <property type="project" value="TreeGrafter"/>
</dbReference>
<evidence type="ECO:0000256" key="5">
    <source>
        <dbReference type="ARBA" id="ARBA00022889"/>
    </source>
</evidence>
<protein>
    <submittedName>
        <fullName evidence="12">Cell adhesion molecule-like protein</fullName>
    </submittedName>
</protein>
<evidence type="ECO:0000259" key="11">
    <source>
        <dbReference type="PROSITE" id="PS50853"/>
    </source>
</evidence>
<keyword evidence="7" id="KW-0472">Membrane</keyword>
<dbReference type="InterPro" id="IPR013783">
    <property type="entry name" value="Ig-like_fold"/>
</dbReference>
<dbReference type="STRING" id="299467.A0A443SK61"/>
<dbReference type="EMBL" id="NCKV01001685">
    <property type="protein sequence ID" value="RWS27917.1"/>
    <property type="molecule type" value="Genomic_DNA"/>
</dbReference>
<dbReference type="GO" id="GO:0007417">
    <property type="term" value="P:central nervous system development"/>
    <property type="evidence" value="ECO:0007669"/>
    <property type="project" value="TreeGrafter"/>
</dbReference>
<dbReference type="GO" id="GO:0005886">
    <property type="term" value="C:plasma membrane"/>
    <property type="evidence" value="ECO:0007669"/>
    <property type="project" value="TreeGrafter"/>
</dbReference>
<keyword evidence="9" id="KW-0393">Immunoglobulin domain</keyword>
<dbReference type="GO" id="GO:0007411">
    <property type="term" value="P:axon guidance"/>
    <property type="evidence" value="ECO:0007669"/>
    <property type="project" value="TreeGrafter"/>
</dbReference>
<feature type="domain" description="Fibronectin type-III" evidence="11">
    <location>
        <begin position="691"/>
        <end position="786"/>
    </location>
</feature>
<feature type="domain" description="Fibronectin type-III" evidence="11">
    <location>
        <begin position="471"/>
        <end position="584"/>
    </location>
</feature>
<dbReference type="Pfam" id="PF00041">
    <property type="entry name" value="fn3"/>
    <property type="match status" value="3"/>
</dbReference>
<dbReference type="InterPro" id="IPR036179">
    <property type="entry name" value="Ig-like_dom_sf"/>
</dbReference>
<feature type="domain" description="Ig-like" evidence="10">
    <location>
        <begin position="256"/>
        <end position="353"/>
    </location>
</feature>
<feature type="domain" description="Ig-like" evidence="10">
    <location>
        <begin position="136"/>
        <end position="251"/>
    </location>
</feature>
<dbReference type="GO" id="GO:0030424">
    <property type="term" value="C:axon"/>
    <property type="evidence" value="ECO:0007669"/>
    <property type="project" value="TreeGrafter"/>
</dbReference>
<dbReference type="Pfam" id="PF07679">
    <property type="entry name" value="I-set"/>
    <property type="match status" value="1"/>
</dbReference>
<dbReference type="InterPro" id="IPR003961">
    <property type="entry name" value="FN3_dom"/>
</dbReference>
<dbReference type="Pfam" id="PF13927">
    <property type="entry name" value="Ig_3"/>
    <property type="match status" value="2"/>
</dbReference>
<dbReference type="AlphaFoldDB" id="A0A443SK61"/>